<dbReference type="AlphaFoldDB" id="A0A0R3SM33"/>
<evidence type="ECO:0000313" key="3">
    <source>
        <dbReference type="Proteomes" id="UP000274504"/>
    </source>
</evidence>
<dbReference type="WBParaSite" id="HDID_0000599801-mRNA-1">
    <property type="protein sequence ID" value="HDID_0000599801-mRNA-1"/>
    <property type="gene ID" value="HDID_0000599801"/>
</dbReference>
<evidence type="ECO:0000313" key="2">
    <source>
        <dbReference type="EMBL" id="VDL58314.1"/>
    </source>
</evidence>
<reference evidence="4" key="1">
    <citation type="submission" date="2017-02" db="UniProtKB">
        <authorList>
            <consortium name="WormBaseParasite"/>
        </authorList>
    </citation>
    <scope>IDENTIFICATION</scope>
</reference>
<evidence type="ECO:0000256" key="1">
    <source>
        <dbReference type="SAM" id="MobiDB-lite"/>
    </source>
</evidence>
<name>A0A0R3SM33_HYMDI</name>
<feature type="compositionally biased region" description="Polar residues" evidence="1">
    <location>
        <begin position="1"/>
        <end position="12"/>
    </location>
</feature>
<gene>
    <name evidence="2" type="ORF">HDID_LOCUS5996</name>
</gene>
<organism evidence="4">
    <name type="scientific">Hymenolepis diminuta</name>
    <name type="common">Rat tapeworm</name>
    <dbReference type="NCBI Taxonomy" id="6216"/>
    <lineage>
        <taxon>Eukaryota</taxon>
        <taxon>Metazoa</taxon>
        <taxon>Spiralia</taxon>
        <taxon>Lophotrochozoa</taxon>
        <taxon>Platyhelminthes</taxon>
        <taxon>Cestoda</taxon>
        <taxon>Eucestoda</taxon>
        <taxon>Cyclophyllidea</taxon>
        <taxon>Hymenolepididae</taxon>
        <taxon>Hymenolepis</taxon>
    </lineage>
</organism>
<dbReference type="EMBL" id="UYSG01003913">
    <property type="protein sequence ID" value="VDL58314.1"/>
    <property type="molecule type" value="Genomic_DNA"/>
</dbReference>
<feature type="region of interest" description="Disordered" evidence="1">
    <location>
        <begin position="1"/>
        <end position="22"/>
    </location>
</feature>
<evidence type="ECO:0000313" key="4">
    <source>
        <dbReference type="WBParaSite" id="HDID_0000599801-mRNA-1"/>
    </source>
</evidence>
<reference evidence="2 3" key="2">
    <citation type="submission" date="2018-11" db="EMBL/GenBank/DDBJ databases">
        <authorList>
            <consortium name="Pathogen Informatics"/>
        </authorList>
    </citation>
    <scope>NUCLEOTIDE SEQUENCE [LARGE SCALE GENOMIC DNA]</scope>
</reference>
<proteinExistence type="predicted"/>
<accession>A0A0R3SM33</accession>
<protein>
    <submittedName>
        <fullName evidence="4">LRAT domain-containing protein</fullName>
    </submittedName>
</protein>
<dbReference type="Proteomes" id="UP000274504">
    <property type="component" value="Unassembled WGS sequence"/>
</dbReference>
<sequence>MPSPPTNSSANQHPPGLANHPEQFAGRLTASHLQTDDVVSLGDIYSTDSRYYTFAIRGQRAYPSHISCVYVEHEDHLHILIKCNGNVGGKIDRVLRDCNVPPGDWYQAKLTKILVNNPVKIIRYFKFHNEPIIIGNDLRDIWGITDHFPALESAYQCCGIQLRTQTKIALNNRISNRTNKYKTLHEELLRRGVRDFKDIFTIFTVDEIMQFNASIGLQWREITK</sequence>
<dbReference type="OrthoDB" id="8300295at2759"/>